<sequence>MRFSSSFPFQSDRVTLISALYTELNENFFFDSSPIHATCTNSRAFSFDSSPLLISSSRVFTFDLSSLISSSPLPFITALTNIKVSNEAKHRSLTSENLDGHFHMFLKLNPLALIPILVDGDFILAESLAIIMVGPPTHAFNFPISLIYSYLYSIIHVLYVCSIWTISILNTLCCLMTFPKEHSIFRLHILFCRITSLRKKVGPHEKLPWAQSVIRKGFTGDTSLNTIKIYSGLLLPNQLFI</sequence>
<dbReference type="InterPro" id="IPR036249">
    <property type="entry name" value="Thioredoxin-like_sf"/>
</dbReference>
<evidence type="ECO:0000256" key="1">
    <source>
        <dbReference type="SAM" id="Phobius"/>
    </source>
</evidence>
<proteinExistence type="predicted"/>
<accession>A0A445B705</accession>
<dbReference type="Gene3D" id="3.40.30.10">
    <property type="entry name" value="Glutaredoxin"/>
    <property type="match status" value="1"/>
</dbReference>
<gene>
    <name evidence="2" type="ORF">Ahy_A10g049316</name>
</gene>
<feature type="transmembrane region" description="Helical" evidence="1">
    <location>
        <begin position="111"/>
        <end position="134"/>
    </location>
</feature>
<protein>
    <submittedName>
        <fullName evidence="2">Uncharacterized protein</fullName>
    </submittedName>
</protein>
<feature type="transmembrane region" description="Helical" evidence="1">
    <location>
        <begin position="154"/>
        <end position="178"/>
    </location>
</feature>
<dbReference type="EMBL" id="SDMP01000010">
    <property type="protein sequence ID" value="RYR34441.1"/>
    <property type="molecule type" value="Genomic_DNA"/>
</dbReference>
<dbReference type="Proteomes" id="UP000289738">
    <property type="component" value="Chromosome A10"/>
</dbReference>
<keyword evidence="1" id="KW-0472">Membrane</keyword>
<evidence type="ECO:0000313" key="3">
    <source>
        <dbReference type="Proteomes" id="UP000289738"/>
    </source>
</evidence>
<name>A0A445B705_ARAHY</name>
<keyword evidence="1" id="KW-1133">Transmembrane helix</keyword>
<reference evidence="2 3" key="1">
    <citation type="submission" date="2019-01" db="EMBL/GenBank/DDBJ databases">
        <title>Sequencing of cultivated peanut Arachis hypogaea provides insights into genome evolution and oil improvement.</title>
        <authorList>
            <person name="Chen X."/>
        </authorList>
    </citation>
    <scope>NUCLEOTIDE SEQUENCE [LARGE SCALE GENOMIC DNA]</scope>
    <source>
        <strain evidence="3">cv. Fuhuasheng</strain>
        <tissue evidence="2">Leaves</tissue>
    </source>
</reference>
<dbReference type="AlphaFoldDB" id="A0A445B705"/>
<keyword evidence="1" id="KW-0812">Transmembrane</keyword>
<comment type="caution">
    <text evidence="2">The sequence shown here is derived from an EMBL/GenBank/DDBJ whole genome shotgun (WGS) entry which is preliminary data.</text>
</comment>
<dbReference type="SUPFAM" id="SSF52833">
    <property type="entry name" value="Thioredoxin-like"/>
    <property type="match status" value="1"/>
</dbReference>
<keyword evidence="3" id="KW-1185">Reference proteome</keyword>
<evidence type="ECO:0000313" key="2">
    <source>
        <dbReference type="EMBL" id="RYR34441.1"/>
    </source>
</evidence>
<organism evidence="2 3">
    <name type="scientific">Arachis hypogaea</name>
    <name type="common">Peanut</name>
    <dbReference type="NCBI Taxonomy" id="3818"/>
    <lineage>
        <taxon>Eukaryota</taxon>
        <taxon>Viridiplantae</taxon>
        <taxon>Streptophyta</taxon>
        <taxon>Embryophyta</taxon>
        <taxon>Tracheophyta</taxon>
        <taxon>Spermatophyta</taxon>
        <taxon>Magnoliopsida</taxon>
        <taxon>eudicotyledons</taxon>
        <taxon>Gunneridae</taxon>
        <taxon>Pentapetalae</taxon>
        <taxon>rosids</taxon>
        <taxon>fabids</taxon>
        <taxon>Fabales</taxon>
        <taxon>Fabaceae</taxon>
        <taxon>Papilionoideae</taxon>
        <taxon>50 kb inversion clade</taxon>
        <taxon>dalbergioids sensu lato</taxon>
        <taxon>Dalbergieae</taxon>
        <taxon>Pterocarpus clade</taxon>
        <taxon>Arachis</taxon>
    </lineage>
</organism>